<dbReference type="InterPro" id="IPR010917">
    <property type="entry name" value="TonB_rcpt_CS"/>
</dbReference>
<dbReference type="Pfam" id="PF07715">
    <property type="entry name" value="Plug"/>
    <property type="match status" value="1"/>
</dbReference>
<dbReference type="InterPro" id="IPR037066">
    <property type="entry name" value="Plug_dom_sf"/>
</dbReference>
<dbReference type="OrthoDB" id="127311at2"/>
<keyword evidence="12 19" id="KW-0675">Receptor</keyword>
<dbReference type="RefSeq" id="WP_140004363.1">
    <property type="nucleotide sequence ID" value="NZ_CP040946.1"/>
</dbReference>
<evidence type="ECO:0000256" key="16">
    <source>
        <dbReference type="RuleBase" id="RU003357"/>
    </source>
</evidence>
<keyword evidence="11 14" id="KW-0472">Membrane</keyword>
<dbReference type="InterPro" id="IPR039426">
    <property type="entry name" value="TonB-dep_rcpt-like"/>
</dbReference>
<evidence type="ECO:0000256" key="7">
    <source>
        <dbReference type="ARBA" id="ARBA00022729"/>
    </source>
</evidence>
<evidence type="ECO:0000313" key="20">
    <source>
        <dbReference type="Proteomes" id="UP000311008"/>
    </source>
</evidence>
<evidence type="ECO:0000256" key="2">
    <source>
        <dbReference type="ARBA" id="ARBA00009810"/>
    </source>
</evidence>
<evidence type="ECO:0000313" key="19">
    <source>
        <dbReference type="EMBL" id="QDC45038.1"/>
    </source>
</evidence>
<dbReference type="Gene3D" id="2.170.130.10">
    <property type="entry name" value="TonB-dependent receptor, plug domain"/>
    <property type="match status" value="1"/>
</dbReference>
<comment type="subcellular location">
    <subcellularLocation>
        <location evidence="1 14">Cell outer membrane</location>
        <topology evidence="1 14">Multi-pass membrane protein</topology>
    </subcellularLocation>
</comment>
<dbReference type="InterPro" id="IPR036942">
    <property type="entry name" value="Beta-barrel_TonB_sf"/>
</dbReference>
<evidence type="ECO:0000256" key="8">
    <source>
        <dbReference type="ARBA" id="ARBA00023004"/>
    </source>
</evidence>
<evidence type="ECO:0000256" key="6">
    <source>
        <dbReference type="ARBA" id="ARBA00022692"/>
    </source>
</evidence>
<dbReference type="PANTHER" id="PTHR32552">
    <property type="entry name" value="FERRICHROME IRON RECEPTOR-RELATED"/>
    <property type="match status" value="1"/>
</dbReference>
<evidence type="ECO:0000256" key="15">
    <source>
        <dbReference type="PROSITE-ProRule" id="PRU10144"/>
    </source>
</evidence>
<feature type="domain" description="Secretin/TonB short N-terminal" evidence="18">
    <location>
        <begin position="71"/>
        <end position="122"/>
    </location>
</feature>
<dbReference type="GO" id="GO:0009279">
    <property type="term" value="C:cell outer membrane"/>
    <property type="evidence" value="ECO:0007669"/>
    <property type="project" value="UniProtKB-SubCell"/>
</dbReference>
<keyword evidence="8" id="KW-0408">Iron</keyword>
<feature type="signal peptide" evidence="17">
    <location>
        <begin position="1"/>
        <end position="33"/>
    </location>
</feature>
<dbReference type="PANTHER" id="PTHR32552:SF82">
    <property type="entry name" value="FCUA PROTEIN"/>
    <property type="match status" value="1"/>
</dbReference>
<sequence length="816" mass="90495">MKVNPTSSIHQFKKSSIRILVSSMVTLASPIFADTALAETPVRSAEVKKVYKIKSGALDHALTTFASQSGVVLAFDPALTQRKQTSGLDGSYSLQQGFDALLHGYDLAVVPGEGNVYRLIKMARKDVEFDGTLPEVVVTEAVNTPSENDSTKYLQKKASSTSRIPLTIKESPMTVTVVSKKLMDEFAVRDLSDAVKGVASVTMDNKNGGRQPALRSRGFLLDDTSAFMVDGQPLHALLDQPMELMERVEVLRGPSGVQYGRGRGSGIINLIRKRPTEENFVSIKASGGSWDYKQLQLDAGGRVADNENLGYRINISKEDSNTFRDDVYLQKDVVGLVLDAKITDDLKLTLLADYVNRDTPWDLGQQWINGKPAPGLSRRTYDFLPWTKMNTSNSTLGYEVDWKLNDNWKVKHLYTFQDYNTDRHISGRSGFNALTGNFTPTESRGVTDGKNHSFILDLLGDNTLLGMRHRTVLGYHHVDLSLETRSSNNITYTGVTNNIYNPISVPRRPLTMSAFESTTDSVFKGLYAEDYIGVLPDLNLMLGVRYDKFEERTATAAAVPVRDARKNDKVTPRVGLVYTPIDEITLYGSYMRGFEPGARAALTVATGIPALNAGELFDPQESEQYEVGIKTNLLEDKLALNFALYDLTRSNQVFTDLVARRFTLIGEQRTKGFETELIGQVTPEWSISASYAYLDSETVEGAANIKGKNLNLAPRHSTRLWTSYTFNHGMLKNLSLYGGMFQQSDSYGDAANTFTVEGYTRFDAGASYAHQLGSNKAIWRLNVDNITDKVYYMGNNQASMLPGTPRNARLSLEVLF</sequence>
<dbReference type="KEGG" id="mmec:FIU01_11245"/>
<dbReference type="GO" id="GO:0015344">
    <property type="term" value="F:siderophore uptake transmembrane transporter activity"/>
    <property type="evidence" value="ECO:0007669"/>
    <property type="project" value="TreeGrafter"/>
</dbReference>
<dbReference type="SMART" id="SM00965">
    <property type="entry name" value="STN"/>
    <property type="match status" value="1"/>
</dbReference>
<dbReference type="PROSITE" id="PS01156">
    <property type="entry name" value="TONB_DEPENDENT_REC_2"/>
    <property type="match status" value="1"/>
</dbReference>
<feature type="short sequence motif" description="TonB C-terminal box" evidence="15">
    <location>
        <begin position="799"/>
        <end position="816"/>
    </location>
</feature>
<keyword evidence="5" id="KW-0410">Iron transport</keyword>
<dbReference type="Gene3D" id="2.40.170.20">
    <property type="entry name" value="TonB-dependent receptor, beta-barrel domain"/>
    <property type="match status" value="1"/>
</dbReference>
<dbReference type="InterPro" id="IPR011662">
    <property type="entry name" value="Secretin/TonB_short_N"/>
</dbReference>
<keyword evidence="3 14" id="KW-0813">Transport</keyword>
<dbReference type="GO" id="GO:0038023">
    <property type="term" value="F:signaling receptor activity"/>
    <property type="evidence" value="ECO:0007669"/>
    <property type="project" value="InterPro"/>
</dbReference>
<keyword evidence="10 16" id="KW-0798">TonB box</keyword>
<proteinExistence type="inferred from homology"/>
<feature type="chain" id="PRO_5022873436" evidence="17">
    <location>
        <begin position="34"/>
        <end position="816"/>
    </location>
</feature>
<keyword evidence="6 14" id="KW-0812">Transmembrane</keyword>
<keyword evidence="7 17" id="KW-0732">Signal</keyword>
<keyword evidence="20" id="KW-1185">Reference proteome</keyword>
<keyword evidence="9" id="KW-0406">Ion transport</keyword>
<evidence type="ECO:0000259" key="18">
    <source>
        <dbReference type="SMART" id="SM00965"/>
    </source>
</evidence>
<dbReference type="Pfam" id="PF00593">
    <property type="entry name" value="TonB_dep_Rec_b-barrel"/>
    <property type="match status" value="1"/>
</dbReference>
<evidence type="ECO:0000256" key="1">
    <source>
        <dbReference type="ARBA" id="ARBA00004571"/>
    </source>
</evidence>
<dbReference type="Gene3D" id="3.55.50.30">
    <property type="match status" value="1"/>
</dbReference>
<evidence type="ECO:0000256" key="11">
    <source>
        <dbReference type="ARBA" id="ARBA00023136"/>
    </source>
</evidence>
<organism evidence="19 20">
    <name type="scientific">Methylophilus medardicus</name>
    <dbReference type="NCBI Taxonomy" id="2588534"/>
    <lineage>
        <taxon>Bacteria</taxon>
        <taxon>Pseudomonadati</taxon>
        <taxon>Pseudomonadota</taxon>
        <taxon>Betaproteobacteria</taxon>
        <taxon>Nitrosomonadales</taxon>
        <taxon>Methylophilaceae</taxon>
        <taxon>Methylophilus</taxon>
    </lineage>
</organism>
<dbReference type="CDD" id="cd01347">
    <property type="entry name" value="ligand_gated_channel"/>
    <property type="match status" value="1"/>
</dbReference>
<comment type="similarity">
    <text evidence="2 14 16">Belongs to the TonB-dependent receptor family.</text>
</comment>
<evidence type="ECO:0000256" key="4">
    <source>
        <dbReference type="ARBA" id="ARBA00022452"/>
    </source>
</evidence>
<dbReference type="GO" id="GO:0015891">
    <property type="term" value="P:siderophore transport"/>
    <property type="evidence" value="ECO:0007669"/>
    <property type="project" value="InterPro"/>
</dbReference>
<dbReference type="InterPro" id="IPR010105">
    <property type="entry name" value="TonB_sidphr_rcpt"/>
</dbReference>
<dbReference type="InterPro" id="IPR012910">
    <property type="entry name" value="Plug_dom"/>
</dbReference>
<evidence type="ECO:0000256" key="13">
    <source>
        <dbReference type="ARBA" id="ARBA00023237"/>
    </source>
</evidence>
<reference evidence="20" key="1">
    <citation type="journal article" date="2019" name="ISME J.">
        <title>Evolution in action: habitat transition from sediment to the pelagial leads to genome streamlining in Methylophilaceae.</title>
        <authorList>
            <person name="Salcher M."/>
            <person name="Schaefle D."/>
            <person name="Kaspar M."/>
            <person name="Neuenschwander S.M."/>
            <person name="Ghai R."/>
        </authorList>
    </citation>
    <scope>NUCLEOTIDE SEQUENCE [LARGE SCALE GENOMIC DNA]</scope>
    <source>
        <strain evidence="20">MMS-M-51</strain>
    </source>
</reference>
<dbReference type="InterPro" id="IPR000531">
    <property type="entry name" value="Beta-barrel_TonB"/>
</dbReference>
<dbReference type="Pfam" id="PF07660">
    <property type="entry name" value="STN"/>
    <property type="match status" value="1"/>
</dbReference>
<evidence type="ECO:0000256" key="9">
    <source>
        <dbReference type="ARBA" id="ARBA00023065"/>
    </source>
</evidence>
<name>A0A5B8CUR0_9PROT</name>
<dbReference type="EMBL" id="CP040946">
    <property type="protein sequence ID" value="QDC45038.1"/>
    <property type="molecule type" value="Genomic_DNA"/>
</dbReference>
<dbReference type="SUPFAM" id="SSF56935">
    <property type="entry name" value="Porins"/>
    <property type="match status" value="1"/>
</dbReference>
<evidence type="ECO:0000256" key="14">
    <source>
        <dbReference type="PROSITE-ProRule" id="PRU01360"/>
    </source>
</evidence>
<dbReference type="PROSITE" id="PS52016">
    <property type="entry name" value="TONB_DEPENDENT_REC_3"/>
    <property type="match status" value="1"/>
</dbReference>
<dbReference type="NCBIfam" id="TIGR01783">
    <property type="entry name" value="TonB-siderophor"/>
    <property type="match status" value="1"/>
</dbReference>
<evidence type="ECO:0000256" key="3">
    <source>
        <dbReference type="ARBA" id="ARBA00022448"/>
    </source>
</evidence>
<gene>
    <name evidence="19" type="ORF">FIU01_11245</name>
</gene>
<keyword evidence="13 14" id="KW-0998">Cell outer membrane</keyword>
<protein>
    <submittedName>
        <fullName evidence="19">TonB-dependent receptor</fullName>
    </submittedName>
</protein>
<dbReference type="Proteomes" id="UP000311008">
    <property type="component" value="Chromosome"/>
</dbReference>
<evidence type="ECO:0000256" key="5">
    <source>
        <dbReference type="ARBA" id="ARBA00022496"/>
    </source>
</evidence>
<evidence type="ECO:0000256" key="10">
    <source>
        <dbReference type="ARBA" id="ARBA00023077"/>
    </source>
</evidence>
<evidence type="ECO:0000256" key="17">
    <source>
        <dbReference type="SAM" id="SignalP"/>
    </source>
</evidence>
<evidence type="ECO:0000256" key="12">
    <source>
        <dbReference type="ARBA" id="ARBA00023170"/>
    </source>
</evidence>
<accession>A0A5B8CUR0</accession>
<dbReference type="AlphaFoldDB" id="A0A5B8CUR0"/>
<keyword evidence="4 14" id="KW-1134">Transmembrane beta strand</keyword>